<protein>
    <submittedName>
        <fullName evidence="1">Uncharacterized protein</fullName>
    </submittedName>
</protein>
<proteinExistence type="predicted"/>
<dbReference type="Proteomes" id="UP001177260">
    <property type="component" value="Unassembled WGS sequence"/>
</dbReference>
<reference evidence="1 2" key="1">
    <citation type="journal article" date="2023" name="ACS Omega">
        <title>Identification of the Neoaspergillic Acid Biosynthesis Gene Cluster by Establishing an In Vitro CRISPR-Ribonucleoprotein Genetic System in Aspergillus melleus.</title>
        <authorList>
            <person name="Yuan B."/>
            <person name="Grau M.F."/>
            <person name="Murata R.M."/>
            <person name="Torok T."/>
            <person name="Venkateswaran K."/>
            <person name="Stajich J.E."/>
            <person name="Wang C.C.C."/>
        </authorList>
    </citation>
    <scope>NUCLEOTIDE SEQUENCE [LARGE SCALE GENOMIC DNA]</scope>
    <source>
        <strain evidence="1 2">IMV 1140</strain>
    </source>
</reference>
<name>A0ACC3ATW4_9EURO</name>
<comment type="caution">
    <text evidence="1">The sequence shown here is derived from an EMBL/GenBank/DDBJ whole genome shotgun (WGS) entry which is preliminary data.</text>
</comment>
<gene>
    <name evidence="1" type="ORF">N8T08_009276</name>
</gene>
<accession>A0ACC3ATW4</accession>
<keyword evidence="2" id="KW-1185">Reference proteome</keyword>
<evidence type="ECO:0000313" key="1">
    <source>
        <dbReference type="EMBL" id="KAK1141237.1"/>
    </source>
</evidence>
<organism evidence="1 2">
    <name type="scientific">Aspergillus melleus</name>
    <dbReference type="NCBI Taxonomy" id="138277"/>
    <lineage>
        <taxon>Eukaryota</taxon>
        <taxon>Fungi</taxon>
        <taxon>Dikarya</taxon>
        <taxon>Ascomycota</taxon>
        <taxon>Pezizomycotina</taxon>
        <taxon>Eurotiomycetes</taxon>
        <taxon>Eurotiomycetidae</taxon>
        <taxon>Eurotiales</taxon>
        <taxon>Aspergillaceae</taxon>
        <taxon>Aspergillus</taxon>
        <taxon>Aspergillus subgen. Circumdati</taxon>
    </lineage>
</organism>
<dbReference type="EMBL" id="JAOPJF010000067">
    <property type="protein sequence ID" value="KAK1141237.1"/>
    <property type="molecule type" value="Genomic_DNA"/>
</dbReference>
<evidence type="ECO:0000313" key="2">
    <source>
        <dbReference type="Proteomes" id="UP001177260"/>
    </source>
</evidence>
<sequence length="480" mass="55019">MSRISISGAFAPFKNSGTLPSSLAASRRSSSIILGAVCQNPRLRLSSHRLPAVTSTRANSSIPERPFRETPMVAKNALEPFVDFDIEEHKDQYVSLRKAPDGPIGLYGKFWLRENCQCSKCIHPDTRQRIVDTFSIPKNIRTGKVEYVEDGVELQWSDGHRGFYPFSWLGFHANGKKKPMEPHMMAIRFHKHHDPSSPFPPAVSYTNVMSDDRALWRWLEAIQVYGFCFVQGVPVDPESTKSLLERIAFIRHTHYGGFWDFTSDLTFKDTAYTTEGLGAHTDNTYFTDPARLQLFHLLSHTDGDGGASLLVDGFHAAKLLFVKNREYFHTLAEIPQPFHASGNEDTSIQPAAQAPVFGLHPQHQRLFQIRWNNYDRAAKTDWNMAEQIKWYEAARAFNDIIHRQQLQLWTQLEPGTALIFDNWRMLHGRSEFTGKRRMCGGYINNDDFLSKYRLLEFGRQKVLDNLGNNTPLSYNPNFRY</sequence>